<gene>
    <name evidence="2" type="ORF">E2C01_023972</name>
</gene>
<name>A0A5B7E9H1_PORTR</name>
<proteinExistence type="predicted"/>
<evidence type="ECO:0000256" key="1">
    <source>
        <dbReference type="SAM" id="MobiDB-lite"/>
    </source>
</evidence>
<feature type="region of interest" description="Disordered" evidence="1">
    <location>
        <begin position="15"/>
        <end position="47"/>
    </location>
</feature>
<dbReference type="EMBL" id="VSRR010002304">
    <property type="protein sequence ID" value="MPC30702.1"/>
    <property type="molecule type" value="Genomic_DNA"/>
</dbReference>
<keyword evidence="3" id="KW-1185">Reference proteome</keyword>
<evidence type="ECO:0000313" key="2">
    <source>
        <dbReference type="EMBL" id="MPC30702.1"/>
    </source>
</evidence>
<feature type="compositionally biased region" description="Polar residues" evidence="1">
    <location>
        <begin position="24"/>
        <end position="44"/>
    </location>
</feature>
<comment type="caution">
    <text evidence="2">The sequence shown here is derived from an EMBL/GenBank/DDBJ whole genome shotgun (WGS) entry which is preliminary data.</text>
</comment>
<dbReference type="AlphaFoldDB" id="A0A5B7E9H1"/>
<dbReference type="Proteomes" id="UP000324222">
    <property type="component" value="Unassembled WGS sequence"/>
</dbReference>
<accession>A0A5B7E9H1</accession>
<reference evidence="2 3" key="1">
    <citation type="submission" date="2019-05" db="EMBL/GenBank/DDBJ databases">
        <title>Another draft genome of Portunus trituberculatus and its Hox gene families provides insights of decapod evolution.</title>
        <authorList>
            <person name="Jeong J.-H."/>
            <person name="Song I."/>
            <person name="Kim S."/>
            <person name="Choi T."/>
            <person name="Kim D."/>
            <person name="Ryu S."/>
            <person name="Kim W."/>
        </authorList>
    </citation>
    <scope>NUCLEOTIDE SEQUENCE [LARGE SCALE GENOMIC DNA]</scope>
    <source>
        <tissue evidence="2">Muscle</tissue>
    </source>
</reference>
<organism evidence="2 3">
    <name type="scientific">Portunus trituberculatus</name>
    <name type="common">Swimming crab</name>
    <name type="synonym">Neptunus trituberculatus</name>
    <dbReference type="NCBI Taxonomy" id="210409"/>
    <lineage>
        <taxon>Eukaryota</taxon>
        <taxon>Metazoa</taxon>
        <taxon>Ecdysozoa</taxon>
        <taxon>Arthropoda</taxon>
        <taxon>Crustacea</taxon>
        <taxon>Multicrustacea</taxon>
        <taxon>Malacostraca</taxon>
        <taxon>Eumalacostraca</taxon>
        <taxon>Eucarida</taxon>
        <taxon>Decapoda</taxon>
        <taxon>Pleocyemata</taxon>
        <taxon>Brachyura</taxon>
        <taxon>Eubrachyura</taxon>
        <taxon>Portunoidea</taxon>
        <taxon>Portunidae</taxon>
        <taxon>Portuninae</taxon>
        <taxon>Portunus</taxon>
    </lineage>
</organism>
<evidence type="ECO:0000313" key="3">
    <source>
        <dbReference type="Proteomes" id="UP000324222"/>
    </source>
</evidence>
<sequence>MLALLTSTADNRWYLRPQQDESQKSGVGQSDSKPANQPASQSVSHPLHQYRSFTSPLTSRLLRSLSSAFLICRSPYTLSVSIHAYSVRATSTR</sequence>
<protein>
    <submittedName>
        <fullName evidence="2">Uncharacterized protein</fullName>
    </submittedName>
</protein>